<dbReference type="Proteomes" id="UP000067626">
    <property type="component" value="Chromosome"/>
</dbReference>
<evidence type="ECO:0000256" key="7">
    <source>
        <dbReference type="ARBA" id="ARBA00023237"/>
    </source>
</evidence>
<dbReference type="AlphaFoldDB" id="A0A0K1EG48"/>
<dbReference type="OrthoDB" id="5504372at2"/>
<evidence type="ECO:0000313" key="10">
    <source>
        <dbReference type="EMBL" id="AKT39657.1"/>
    </source>
</evidence>
<evidence type="ECO:0000256" key="4">
    <source>
        <dbReference type="ARBA" id="ARBA00022452"/>
    </source>
</evidence>
<proteinExistence type="inferred from homology"/>
<keyword evidence="5" id="KW-0812">Transmembrane</keyword>
<keyword evidence="6" id="KW-0472">Membrane</keyword>
<evidence type="ECO:0000256" key="6">
    <source>
        <dbReference type="ARBA" id="ARBA00023136"/>
    </source>
</evidence>
<keyword evidence="11" id="KW-1185">Reference proteome</keyword>
<evidence type="ECO:0000256" key="8">
    <source>
        <dbReference type="SAM" id="Coils"/>
    </source>
</evidence>
<dbReference type="STRING" id="52.CMC5_038060"/>
<feature type="signal peptide" evidence="9">
    <location>
        <begin position="1"/>
        <end position="28"/>
    </location>
</feature>
<evidence type="ECO:0000256" key="1">
    <source>
        <dbReference type="ARBA" id="ARBA00004442"/>
    </source>
</evidence>
<dbReference type="GO" id="GO:0015562">
    <property type="term" value="F:efflux transmembrane transporter activity"/>
    <property type="evidence" value="ECO:0007669"/>
    <property type="project" value="InterPro"/>
</dbReference>
<dbReference type="GO" id="GO:0015288">
    <property type="term" value="F:porin activity"/>
    <property type="evidence" value="ECO:0007669"/>
    <property type="project" value="TreeGrafter"/>
</dbReference>
<dbReference type="Pfam" id="PF02321">
    <property type="entry name" value="OEP"/>
    <property type="match status" value="2"/>
</dbReference>
<dbReference type="GO" id="GO:1990281">
    <property type="term" value="C:efflux pump complex"/>
    <property type="evidence" value="ECO:0007669"/>
    <property type="project" value="TreeGrafter"/>
</dbReference>
<dbReference type="PANTHER" id="PTHR30026:SF20">
    <property type="entry name" value="OUTER MEMBRANE PROTEIN TOLC"/>
    <property type="match status" value="1"/>
</dbReference>
<keyword evidence="8" id="KW-0175">Coiled coil</keyword>
<accession>A0A0K1EG48</accession>
<keyword evidence="4" id="KW-1134">Transmembrane beta strand</keyword>
<dbReference type="Gene3D" id="1.20.1600.10">
    <property type="entry name" value="Outer membrane efflux proteins (OEP)"/>
    <property type="match status" value="1"/>
</dbReference>
<dbReference type="GO" id="GO:0009279">
    <property type="term" value="C:cell outer membrane"/>
    <property type="evidence" value="ECO:0007669"/>
    <property type="project" value="UniProtKB-SubCell"/>
</dbReference>
<evidence type="ECO:0000256" key="5">
    <source>
        <dbReference type="ARBA" id="ARBA00022692"/>
    </source>
</evidence>
<dbReference type="EMBL" id="CP012159">
    <property type="protein sequence ID" value="AKT39657.1"/>
    <property type="molecule type" value="Genomic_DNA"/>
</dbReference>
<keyword evidence="3" id="KW-0813">Transport</keyword>
<dbReference type="KEGG" id="ccro:CMC5_038060"/>
<evidence type="ECO:0000256" key="2">
    <source>
        <dbReference type="ARBA" id="ARBA00007613"/>
    </source>
</evidence>
<comment type="subcellular location">
    <subcellularLocation>
        <location evidence="1">Cell outer membrane</location>
    </subcellularLocation>
</comment>
<evidence type="ECO:0000256" key="9">
    <source>
        <dbReference type="SAM" id="SignalP"/>
    </source>
</evidence>
<keyword evidence="7" id="KW-0998">Cell outer membrane</keyword>
<feature type="coiled-coil region" evidence="8">
    <location>
        <begin position="275"/>
        <end position="309"/>
    </location>
</feature>
<dbReference type="InterPro" id="IPR003423">
    <property type="entry name" value="OMP_efflux"/>
</dbReference>
<feature type="chain" id="PRO_5005459420" description="TolC family protein" evidence="9">
    <location>
        <begin position="29"/>
        <end position="472"/>
    </location>
</feature>
<sequence>MLERRCGRVLFRCALLVAGLLSGSHAVAAQEVSQGRWVPHAKAITLSEALRFARAHNPSLHLARARVKAALVAAEAPGAQWLPSVNGTAQLFGATMNNSTAAILANNGVSLPRVGATRIATQPDLAPYASSLVAVGARQQLFDFGRIAAQSAALDAQTELARRMEDGAQLDVSLQVAEAFHAVRAARSVEVAAREAAGRASAHREAARAGVEAGLRTPVDVARAEAEVARFDVAQVRAEGALAAAQALLAAVVGVPEQALDAGGGGEERGTLPPFSELLQRARRQSVEVRQAEAQVEVSRAETRALEAQLRPDLALAAALSGRAGGAPPTNGETIPGYGFAPIVPNWSVGVVLNVPLHDPTIKARRDALREIEVVKAAELGAARLAQIAAVRQAYIATETAQVALLALDRAAISARANHAQAEARFEAGLGTVLELIDAEAVRVEAEVQRAIGEFEAARARVLLDRVVAEAR</sequence>
<gene>
    <name evidence="10" type="ORF">CMC5_038060</name>
</gene>
<dbReference type="PANTHER" id="PTHR30026">
    <property type="entry name" value="OUTER MEMBRANE PROTEIN TOLC"/>
    <property type="match status" value="1"/>
</dbReference>
<evidence type="ECO:0008006" key="12">
    <source>
        <dbReference type="Google" id="ProtNLM"/>
    </source>
</evidence>
<dbReference type="InterPro" id="IPR051906">
    <property type="entry name" value="TolC-like"/>
</dbReference>
<evidence type="ECO:0000313" key="11">
    <source>
        <dbReference type="Proteomes" id="UP000067626"/>
    </source>
</evidence>
<organism evidence="10 11">
    <name type="scientific">Chondromyces crocatus</name>
    <dbReference type="NCBI Taxonomy" id="52"/>
    <lineage>
        <taxon>Bacteria</taxon>
        <taxon>Pseudomonadati</taxon>
        <taxon>Myxococcota</taxon>
        <taxon>Polyangia</taxon>
        <taxon>Polyangiales</taxon>
        <taxon>Polyangiaceae</taxon>
        <taxon>Chondromyces</taxon>
    </lineage>
</organism>
<keyword evidence="9" id="KW-0732">Signal</keyword>
<reference evidence="10 11" key="1">
    <citation type="submission" date="2015-07" db="EMBL/GenBank/DDBJ databases">
        <title>Genome analysis of myxobacterium Chondromyces crocatus Cm c5 reveals a high potential for natural compound synthesis and the genetic basis for the loss of fruiting body formation.</title>
        <authorList>
            <person name="Zaburannyi N."/>
            <person name="Bunk B."/>
            <person name="Maier J."/>
            <person name="Overmann J."/>
            <person name="Mueller R."/>
        </authorList>
    </citation>
    <scope>NUCLEOTIDE SEQUENCE [LARGE SCALE GENOMIC DNA]</scope>
    <source>
        <strain evidence="10 11">Cm c5</strain>
    </source>
</reference>
<comment type="similarity">
    <text evidence="2">Belongs to the outer membrane factor (OMF) (TC 1.B.17) family.</text>
</comment>
<evidence type="ECO:0000256" key="3">
    <source>
        <dbReference type="ARBA" id="ARBA00022448"/>
    </source>
</evidence>
<protein>
    <recommendedName>
        <fullName evidence="12">TolC family protein</fullName>
    </recommendedName>
</protein>
<dbReference type="SUPFAM" id="SSF56954">
    <property type="entry name" value="Outer membrane efflux proteins (OEP)"/>
    <property type="match status" value="1"/>
</dbReference>
<name>A0A0K1EG48_CHOCO</name>